<gene>
    <name evidence="1" type="ORF">QVD17_42070</name>
</gene>
<organism evidence="1 2">
    <name type="scientific">Tagetes erecta</name>
    <name type="common">African marigold</name>
    <dbReference type="NCBI Taxonomy" id="13708"/>
    <lineage>
        <taxon>Eukaryota</taxon>
        <taxon>Viridiplantae</taxon>
        <taxon>Streptophyta</taxon>
        <taxon>Embryophyta</taxon>
        <taxon>Tracheophyta</taxon>
        <taxon>Spermatophyta</taxon>
        <taxon>Magnoliopsida</taxon>
        <taxon>eudicotyledons</taxon>
        <taxon>Gunneridae</taxon>
        <taxon>Pentapetalae</taxon>
        <taxon>asterids</taxon>
        <taxon>campanulids</taxon>
        <taxon>Asterales</taxon>
        <taxon>Asteraceae</taxon>
        <taxon>Asteroideae</taxon>
        <taxon>Heliantheae alliance</taxon>
        <taxon>Tageteae</taxon>
        <taxon>Tagetes</taxon>
    </lineage>
</organism>
<name>A0AAD8NE23_TARER</name>
<dbReference type="AlphaFoldDB" id="A0AAD8NE23"/>
<accession>A0AAD8NE23</accession>
<protein>
    <submittedName>
        <fullName evidence="1">Uncharacterized protein</fullName>
    </submittedName>
</protein>
<sequence length="121" mass="13429">MLSLGTNMVGPRKDNILVSSNASWTWDVGSNAKEAAAAAATTPLSSRIIILNHSGERGYLSLLLSSMRLLKTMLKTILKTVLKTILKTILKTKRLLKHNKIRLQMNKGRKVMNLLSFLGRL</sequence>
<dbReference type="Proteomes" id="UP001229421">
    <property type="component" value="Unassembled WGS sequence"/>
</dbReference>
<comment type="caution">
    <text evidence="1">The sequence shown here is derived from an EMBL/GenBank/DDBJ whole genome shotgun (WGS) entry which is preliminary data.</text>
</comment>
<evidence type="ECO:0000313" key="1">
    <source>
        <dbReference type="EMBL" id="KAK1406609.1"/>
    </source>
</evidence>
<proteinExistence type="predicted"/>
<dbReference type="EMBL" id="JAUHHV010000012">
    <property type="protein sequence ID" value="KAK1406609.1"/>
    <property type="molecule type" value="Genomic_DNA"/>
</dbReference>
<keyword evidence="2" id="KW-1185">Reference proteome</keyword>
<reference evidence="1" key="1">
    <citation type="journal article" date="2023" name="bioRxiv">
        <title>Improved chromosome-level genome assembly for marigold (Tagetes erecta).</title>
        <authorList>
            <person name="Jiang F."/>
            <person name="Yuan L."/>
            <person name="Wang S."/>
            <person name="Wang H."/>
            <person name="Xu D."/>
            <person name="Wang A."/>
            <person name="Fan W."/>
        </authorList>
    </citation>
    <scope>NUCLEOTIDE SEQUENCE</scope>
    <source>
        <strain evidence="1">WSJ</strain>
        <tissue evidence="1">Leaf</tissue>
    </source>
</reference>
<evidence type="ECO:0000313" key="2">
    <source>
        <dbReference type="Proteomes" id="UP001229421"/>
    </source>
</evidence>